<evidence type="ECO:0000313" key="2">
    <source>
        <dbReference type="Proteomes" id="UP000254773"/>
    </source>
</evidence>
<sequence length="1381" mass="155750">MFFVQFLDLDNKKPRMWRPGFFGRNCTKKVDQLQLKLILVRFAHSVQLRRVIFQAENMKLTDFFQHKFNSDPFAILDSGADELSDLAKAAGINWHECAHEVQLTTTRGPSAERFSKYAGHAPAVTELKLKGKVDIYSRMEVSKDGIRYPFVNFVHKGSDAGVWSGYQYLLSEFRRYQQQYGGTTVPLSQREIEQRQRAEARRKERERQAKITSLMESQRRDADLNEYLQFSQAFAEAPLEDGSWPYAVKKGISSVFSSCNVRRVTYWDRGHNNKAHKKQSVMAIPLSHIDSRYDGRIVGWQRITQNNVKLQTRAVDGGEFSGSCHIIGSLRGSSRVCVVEGFATGASVYITAKKRFDAVIVAVSANNVLKVVEQIYNLYPGMEVWCALDNDQKSAKNGKGNTGLKVGIEVMKKFPQTRCTYPIFNDDESELSDFNDLMLARGITETNRQLFSKQNRLALPANIFDAEMLALTVAPVADRRAFSRQLIRCIDAGMTQCPSKLSPQELISLIKIKLEYVGADKALFGTVYNRVKRAFKQKCDKAQAFRSFSERVTNPAIRPDHITYKRFDTPHMTREVLDYIKSLNGPVIVRAGMGSGKSKHLLRPMMHSAQRGVSVAHRVSLIGGLWDMMTRSDDGRRMHADILHYQDPGYQELAPYASKLTICINSIVKGCWQPLMKSHDFFGLDEATQGLRATLSGKAMAHPVDVFNKLIDAIAYSEDHALLVDADASDILVDICELAMARRETSGLSTWTQIHVVELPVDVKYKNATGERVARRVLYTDTDRIMVEVLKAVNAGEKFLLATDSTNFAEQLLLQLRDRWPEKKWLYVSQDTKPDQEVVEFTDAPNQRAKLYDGLIYSPAISSGVSIEEKHFTRHFGCFCGQVVPSDAIQMLRRDRTATEFMVGLNKLPGVREESAENIKRGFLQALLETAEINDEFTDAVLDGDRLSLGLADTTYIRMKFKVAAMEAQARNDFANNMICILYADGYNVSHLAEDETASAKGKELRKESKGRVWDMTVLRHLEAETPDENEHNELLARRSLSEAEQAQLARWEIENELMLDVDEGSLKFLLEGGKKRLTLAELMTMDELTAARIDREQQAFSFTYQFRKGPRNEYVTITAINRETADAQFDRMQPGITGYTVHSRPILEVTQRTYASLHRKVAREYFSTCGIDPDTGAGEATQEGMKAAMEKLMDANTADRFNNVLRFGGYINPKGRPKRPETVFKQICESFGYATQKRRLPRSQGLGYVWSIVPASWEFIHGILARRAEASLSFVQMKLDVTTAEIADLDCRSTINIGSQSGSPDTAFTDAMLATIHEAISSMPVPLEWVRSALSREELAQLSAMPPRLIQATVAGLFMADNMGQLSVGQYVELKRLQAV</sequence>
<dbReference type="EMBL" id="UGWI01000003">
    <property type="protein sequence ID" value="SUG52439.1"/>
    <property type="molecule type" value="Genomic_DNA"/>
</dbReference>
<dbReference type="NCBIfam" id="NF042913">
    <property type="entry name" value="CyRepA1"/>
    <property type="match status" value="1"/>
</dbReference>
<reference evidence="1 2" key="1">
    <citation type="submission" date="2018-06" db="EMBL/GenBank/DDBJ databases">
        <authorList>
            <consortium name="Pathogen Informatics"/>
            <person name="Doyle S."/>
        </authorList>
    </citation>
    <scope>NUCLEOTIDE SEQUENCE [LARGE SCALE GENOMIC DNA]</scope>
    <source>
        <strain evidence="1 2">NCTC9854</strain>
    </source>
</reference>
<protein>
    <submittedName>
        <fullName evidence="1">Bacteriophage P4 DNA primase</fullName>
    </submittedName>
</protein>
<name>A0A379TSG0_SALER</name>
<organism evidence="1 2">
    <name type="scientific">Salmonella enterica</name>
    <name type="common">Salmonella choleraesuis</name>
    <dbReference type="NCBI Taxonomy" id="28901"/>
    <lineage>
        <taxon>Bacteria</taxon>
        <taxon>Pseudomonadati</taxon>
        <taxon>Pseudomonadota</taxon>
        <taxon>Gammaproteobacteria</taxon>
        <taxon>Enterobacterales</taxon>
        <taxon>Enterobacteriaceae</taxon>
        <taxon>Salmonella</taxon>
    </lineage>
</organism>
<evidence type="ECO:0000313" key="1">
    <source>
        <dbReference type="EMBL" id="SUG52439.1"/>
    </source>
</evidence>
<gene>
    <name evidence="1" type="ORF">NCTC9854_04550</name>
</gene>
<proteinExistence type="predicted"/>
<dbReference type="InterPro" id="IPR049996">
    <property type="entry name" value="Slr7037-like"/>
</dbReference>
<accession>A0A379TSG0</accession>
<dbReference type="Proteomes" id="UP000254773">
    <property type="component" value="Unassembled WGS sequence"/>
</dbReference>